<dbReference type="InterPro" id="IPR050584">
    <property type="entry name" value="Cholesterol_7-desaturase"/>
</dbReference>
<dbReference type="InterPro" id="IPR017941">
    <property type="entry name" value="Rieske_2Fe-2S"/>
</dbReference>
<keyword evidence="2" id="KW-0479">Metal-binding</keyword>
<evidence type="ECO:0000259" key="6">
    <source>
        <dbReference type="PROSITE" id="PS51296"/>
    </source>
</evidence>
<keyword evidence="4" id="KW-0408">Iron</keyword>
<evidence type="ECO:0000256" key="5">
    <source>
        <dbReference type="ARBA" id="ARBA00023014"/>
    </source>
</evidence>
<dbReference type="InterPro" id="IPR036922">
    <property type="entry name" value="Rieske_2Fe-2S_sf"/>
</dbReference>
<keyword evidence="5" id="KW-0411">Iron-sulfur</keyword>
<evidence type="ECO:0000256" key="4">
    <source>
        <dbReference type="ARBA" id="ARBA00023004"/>
    </source>
</evidence>
<dbReference type="PANTHER" id="PTHR21266:SF60">
    <property type="entry name" value="3-KETOSTEROID-9-ALPHA-MONOOXYGENASE, OXYGENASE COMPONENT"/>
    <property type="match status" value="1"/>
</dbReference>
<gene>
    <name evidence="7" type="ORF">CAP51_06170</name>
</gene>
<feature type="domain" description="Rieske" evidence="6">
    <location>
        <begin position="6"/>
        <end position="111"/>
    </location>
</feature>
<proteinExistence type="predicted"/>
<evidence type="ECO:0000256" key="1">
    <source>
        <dbReference type="ARBA" id="ARBA00022714"/>
    </source>
</evidence>
<dbReference type="PANTHER" id="PTHR21266">
    <property type="entry name" value="IRON-SULFUR DOMAIN CONTAINING PROTEIN"/>
    <property type="match status" value="1"/>
</dbReference>
<evidence type="ECO:0000313" key="8">
    <source>
        <dbReference type="Proteomes" id="UP000196536"/>
    </source>
</evidence>
<dbReference type="GO" id="GO:0051537">
    <property type="term" value="F:2 iron, 2 sulfur cluster binding"/>
    <property type="evidence" value="ECO:0007669"/>
    <property type="project" value="UniProtKB-KW"/>
</dbReference>
<evidence type="ECO:0000256" key="3">
    <source>
        <dbReference type="ARBA" id="ARBA00023002"/>
    </source>
</evidence>
<dbReference type="GO" id="GO:0016491">
    <property type="term" value="F:oxidoreductase activity"/>
    <property type="evidence" value="ECO:0007669"/>
    <property type="project" value="UniProtKB-KW"/>
</dbReference>
<dbReference type="AlphaFoldDB" id="A0A1Z9Z3Y5"/>
<name>A0A1Z9Z3Y5_9GAMM</name>
<reference evidence="7 8" key="1">
    <citation type="submission" date="2017-05" db="EMBL/GenBank/DDBJ databases">
        <title>Acinetobacter populi ANC 5415 (= PBJ7), whole genome shotgun sequencing project.</title>
        <authorList>
            <person name="Nemec A."/>
            <person name="Radolfova-Krizova L."/>
        </authorList>
    </citation>
    <scope>NUCLEOTIDE SEQUENCE [LARGE SCALE GENOMIC DNA]</scope>
    <source>
        <strain evidence="7 8">PBJ7</strain>
    </source>
</reference>
<dbReference type="Proteomes" id="UP000196536">
    <property type="component" value="Unassembled WGS sequence"/>
</dbReference>
<keyword evidence="3" id="KW-0560">Oxidoreductase</keyword>
<organism evidence="7 8">
    <name type="scientific">Acinetobacter populi</name>
    <dbReference type="NCBI Taxonomy" id="1582270"/>
    <lineage>
        <taxon>Bacteria</taxon>
        <taxon>Pseudomonadati</taxon>
        <taxon>Pseudomonadota</taxon>
        <taxon>Gammaproteobacteria</taxon>
        <taxon>Moraxellales</taxon>
        <taxon>Moraxellaceae</taxon>
        <taxon>Acinetobacter</taxon>
    </lineage>
</organism>
<sequence>MMSVQWLPILPSELLQNTEVLKVLINGKEVVVWRSALGHVQIWENRCPHRSVRLSLGHVDGENLVCAYHGWEFAAQDGSCQKIPAQPEQRAPKSVCSKAYPVSENNGMIWFGGFDHELKPEPLSQQTLFPKITPVHYAGSVLIHCAIDEVSEFLQHLHFRQVSPYCFLGDDEFADVQLIITPTDTEKTTLHALQPQAESVQRSLDSLFQIRQQLEEHQYAVL</sequence>
<protein>
    <recommendedName>
        <fullName evidence="6">Rieske domain-containing protein</fullName>
    </recommendedName>
</protein>
<dbReference type="GO" id="GO:0046872">
    <property type="term" value="F:metal ion binding"/>
    <property type="evidence" value="ECO:0007669"/>
    <property type="project" value="UniProtKB-KW"/>
</dbReference>
<dbReference type="EMBL" id="NEXX01000001">
    <property type="protein sequence ID" value="OUY09176.1"/>
    <property type="molecule type" value="Genomic_DNA"/>
</dbReference>
<dbReference type="Pfam" id="PF00355">
    <property type="entry name" value="Rieske"/>
    <property type="match status" value="1"/>
</dbReference>
<keyword evidence="8" id="KW-1185">Reference proteome</keyword>
<dbReference type="SUPFAM" id="SSF50022">
    <property type="entry name" value="ISP domain"/>
    <property type="match status" value="1"/>
</dbReference>
<evidence type="ECO:0000256" key="2">
    <source>
        <dbReference type="ARBA" id="ARBA00022723"/>
    </source>
</evidence>
<keyword evidence="1" id="KW-0001">2Fe-2S</keyword>
<comment type="caution">
    <text evidence="7">The sequence shown here is derived from an EMBL/GenBank/DDBJ whole genome shotgun (WGS) entry which is preliminary data.</text>
</comment>
<dbReference type="PROSITE" id="PS51296">
    <property type="entry name" value="RIESKE"/>
    <property type="match status" value="1"/>
</dbReference>
<accession>A0A1Z9Z3Y5</accession>
<evidence type="ECO:0000313" key="7">
    <source>
        <dbReference type="EMBL" id="OUY09176.1"/>
    </source>
</evidence>
<dbReference type="Gene3D" id="2.102.10.10">
    <property type="entry name" value="Rieske [2Fe-2S] iron-sulphur domain"/>
    <property type="match status" value="1"/>
</dbReference>